<dbReference type="InterPro" id="IPR017930">
    <property type="entry name" value="Myb_dom"/>
</dbReference>
<evidence type="ECO:0000313" key="11">
    <source>
        <dbReference type="Proteomes" id="UP000886595"/>
    </source>
</evidence>
<dbReference type="GO" id="GO:0005634">
    <property type="term" value="C:nucleus"/>
    <property type="evidence" value="ECO:0007669"/>
    <property type="project" value="UniProtKB-SubCell"/>
</dbReference>
<sequence length="533" mass="60287">MGKGRAPCCDKTKVKRGQWSYDEDLKLISFINKYGHENWRSLPEQAGLLRCGKSCRLRWINYLRPDVKRGNFSVEEEETIIKLHQSIGSKWSKIASKLPGRTDNEIKNVWHTHLKKRLSSNTNLNADRDEAATKGYLNREETSQESSPNASMSFGGSKISSKEDGVQIGQTFQYLEGHSEVTRTLQEVDKPELLEIPFGVDPEIWSFINGLDSFQQPENSLAPWAHQDSQEDEVEKWFKHLETDLGYVLTILYEDYTKARCNEHKYLSHHYPAREKAQGIQLIEPTTEAFHTNDTCGWENAHGGRKGTEIGGNQSHQEVLQNQRADGKGIAVSPSRFSPLQDIVEDEEEEEEELLKEVEDGEILESKAAGKKVQRTQAVSSRRSVAGGKQARGKVARSKDLLYVGMQGTTKKTSGTMIAVELLKNHVLLLTWSCKQPLKGVQNFLDQISSVTNDLNQLMPKKPKDFKWLIDVGEAAWEYFTRERQTPTPPPQTTPPPQPTLPKTSPPTPPIRLFDGTGKERLKIPPHFPSTFV</sequence>
<feature type="domain" description="HTH myb-type" evidence="9">
    <location>
        <begin position="64"/>
        <end position="118"/>
    </location>
</feature>
<feature type="region of interest" description="Disordered" evidence="7">
    <location>
        <begin position="121"/>
        <end position="160"/>
    </location>
</feature>
<comment type="subcellular location">
    <subcellularLocation>
        <location evidence="1">Nucleus</location>
    </subcellularLocation>
</comment>
<dbReference type="Pfam" id="PF00249">
    <property type="entry name" value="Myb_DNA-binding"/>
    <property type="match status" value="2"/>
</dbReference>
<dbReference type="Gene3D" id="1.10.10.60">
    <property type="entry name" value="Homeodomain-like"/>
    <property type="match status" value="2"/>
</dbReference>
<protein>
    <submittedName>
        <fullName evidence="10">Uncharacterized protein</fullName>
    </submittedName>
</protein>
<evidence type="ECO:0000256" key="4">
    <source>
        <dbReference type="ARBA" id="ARBA00023125"/>
    </source>
</evidence>
<dbReference type="AlphaFoldDB" id="A0A8X7QJ18"/>
<proteinExistence type="predicted"/>
<comment type="caution">
    <text evidence="10">The sequence shown here is derived from an EMBL/GenBank/DDBJ whole genome shotgun (WGS) entry which is preliminary data.</text>
</comment>
<dbReference type="PANTHER" id="PTHR47997:SF75">
    <property type="entry name" value="MYB DOMAIN PROTEIN 55"/>
    <property type="match status" value="1"/>
</dbReference>
<evidence type="ECO:0000256" key="2">
    <source>
        <dbReference type="ARBA" id="ARBA00022737"/>
    </source>
</evidence>
<dbReference type="InterPro" id="IPR001005">
    <property type="entry name" value="SANT/Myb"/>
</dbReference>
<keyword evidence="6" id="KW-0539">Nucleus</keyword>
<evidence type="ECO:0000256" key="1">
    <source>
        <dbReference type="ARBA" id="ARBA00004123"/>
    </source>
</evidence>
<dbReference type="EMBL" id="JAAMPC010000013">
    <property type="protein sequence ID" value="KAG2268479.1"/>
    <property type="molecule type" value="Genomic_DNA"/>
</dbReference>
<evidence type="ECO:0000256" key="3">
    <source>
        <dbReference type="ARBA" id="ARBA00023015"/>
    </source>
</evidence>
<dbReference type="PROSITE" id="PS51294">
    <property type="entry name" value="HTH_MYB"/>
    <property type="match status" value="2"/>
</dbReference>
<dbReference type="InterPro" id="IPR009057">
    <property type="entry name" value="Homeodomain-like_sf"/>
</dbReference>
<evidence type="ECO:0000259" key="8">
    <source>
        <dbReference type="PROSITE" id="PS50090"/>
    </source>
</evidence>
<keyword evidence="5" id="KW-0804">Transcription</keyword>
<reference evidence="10 11" key="1">
    <citation type="submission" date="2020-02" db="EMBL/GenBank/DDBJ databases">
        <authorList>
            <person name="Ma Q."/>
            <person name="Huang Y."/>
            <person name="Song X."/>
            <person name="Pei D."/>
        </authorList>
    </citation>
    <scope>NUCLEOTIDE SEQUENCE [LARGE SCALE GENOMIC DNA]</scope>
    <source>
        <strain evidence="10">Sxm20200214</strain>
        <tissue evidence="10">Leaf</tissue>
    </source>
</reference>
<dbReference type="SUPFAM" id="SSF46689">
    <property type="entry name" value="Homeodomain-like"/>
    <property type="match status" value="1"/>
</dbReference>
<evidence type="ECO:0000256" key="6">
    <source>
        <dbReference type="ARBA" id="ARBA00023242"/>
    </source>
</evidence>
<dbReference type="Proteomes" id="UP000886595">
    <property type="component" value="Unassembled WGS sequence"/>
</dbReference>
<dbReference type="OrthoDB" id="2143914at2759"/>
<evidence type="ECO:0000259" key="9">
    <source>
        <dbReference type="PROSITE" id="PS51294"/>
    </source>
</evidence>
<keyword evidence="3" id="KW-0805">Transcription regulation</keyword>
<organism evidence="10 11">
    <name type="scientific">Brassica carinata</name>
    <name type="common">Ethiopian mustard</name>
    <name type="synonym">Abyssinian cabbage</name>
    <dbReference type="NCBI Taxonomy" id="52824"/>
    <lineage>
        <taxon>Eukaryota</taxon>
        <taxon>Viridiplantae</taxon>
        <taxon>Streptophyta</taxon>
        <taxon>Embryophyta</taxon>
        <taxon>Tracheophyta</taxon>
        <taxon>Spermatophyta</taxon>
        <taxon>Magnoliopsida</taxon>
        <taxon>eudicotyledons</taxon>
        <taxon>Gunneridae</taxon>
        <taxon>Pentapetalae</taxon>
        <taxon>rosids</taxon>
        <taxon>malvids</taxon>
        <taxon>Brassicales</taxon>
        <taxon>Brassicaceae</taxon>
        <taxon>Brassiceae</taxon>
        <taxon>Brassica</taxon>
    </lineage>
</organism>
<evidence type="ECO:0000313" key="10">
    <source>
        <dbReference type="EMBL" id="KAG2268479.1"/>
    </source>
</evidence>
<feature type="compositionally biased region" description="Polar residues" evidence="7">
    <location>
        <begin position="144"/>
        <end position="154"/>
    </location>
</feature>
<name>A0A8X7QJ18_BRACI</name>
<dbReference type="InterPro" id="IPR051953">
    <property type="entry name" value="Plant_SW-associated_TFs"/>
</dbReference>
<feature type="domain" description="HTH myb-type" evidence="9">
    <location>
        <begin position="11"/>
        <end position="63"/>
    </location>
</feature>
<feature type="compositionally biased region" description="Pro residues" evidence="7">
    <location>
        <begin position="487"/>
        <end position="510"/>
    </location>
</feature>
<feature type="domain" description="Myb-like" evidence="8">
    <location>
        <begin position="64"/>
        <end position="114"/>
    </location>
</feature>
<dbReference type="CDD" id="cd00167">
    <property type="entry name" value="SANT"/>
    <property type="match status" value="2"/>
</dbReference>
<dbReference type="GO" id="GO:0003677">
    <property type="term" value="F:DNA binding"/>
    <property type="evidence" value="ECO:0007669"/>
    <property type="project" value="UniProtKB-KW"/>
</dbReference>
<feature type="region of interest" description="Disordered" evidence="7">
    <location>
        <begin position="482"/>
        <end position="520"/>
    </location>
</feature>
<keyword evidence="11" id="KW-1185">Reference proteome</keyword>
<evidence type="ECO:0000256" key="5">
    <source>
        <dbReference type="ARBA" id="ARBA00023163"/>
    </source>
</evidence>
<gene>
    <name evidence="10" type="ORF">Bca52824_063034</name>
</gene>
<feature type="compositionally biased region" description="Basic and acidic residues" evidence="7">
    <location>
        <begin position="126"/>
        <end position="142"/>
    </location>
</feature>
<dbReference type="SMART" id="SM00717">
    <property type="entry name" value="SANT"/>
    <property type="match status" value="2"/>
</dbReference>
<accession>A0A8X7QJ18</accession>
<keyword evidence="4" id="KW-0238">DNA-binding</keyword>
<dbReference type="PROSITE" id="PS50090">
    <property type="entry name" value="MYB_LIKE"/>
    <property type="match status" value="2"/>
</dbReference>
<dbReference type="FunFam" id="1.10.10.60:FF:000015">
    <property type="entry name" value="Transcription factor RAX3"/>
    <property type="match status" value="1"/>
</dbReference>
<feature type="domain" description="Myb-like" evidence="8">
    <location>
        <begin position="11"/>
        <end position="63"/>
    </location>
</feature>
<keyword evidence="2" id="KW-0677">Repeat</keyword>
<dbReference type="PANTHER" id="PTHR47997">
    <property type="entry name" value="MYB DOMAIN PROTEIN 55"/>
    <property type="match status" value="1"/>
</dbReference>
<evidence type="ECO:0000256" key="7">
    <source>
        <dbReference type="SAM" id="MobiDB-lite"/>
    </source>
</evidence>